<organism evidence="6 8">
    <name type="scientific">Medicago truncatula</name>
    <name type="common">Barrel medic</name>
    <name type="synonym">Medicago tribuloides</name>
    <dbReference type="NCBI Taxonomy" id="3880"/>
    <lineage>
        <taxon>Eukaryota</taxon>
        <taxon>Viridiplantae</taxon>
        <taxon>Streptophyta</taxon>
        <taxon>Embryophyta</taxon>
        <taxon>Tracheophyta</taxon>
        <taxon>Spermatophyta</taxon>
        <taxon>Magnoliopsida</taxon>
        <taxon>eudicotyledons</taxon>
        <taxon>Gunneridae</taxon>
        <taxon>Pentapetalae</taxon>
        <taxon>rosids</taxon>
        <taxon>fabids</taxon>
        <taxon>Fabales</taxon>
        <taxon>Fabaceae</taxon>
        <taxon>Papilionoideae</taxon>
        <taxon>50 kb inversion clade</taxon>
        <taxon>NPAAA clade</taxon>
        <taxon>Hologalegina</taxon>
        <taxon>IRL clade</taxon>
        <taxon>Trifolieae</taxon>
        <taxon>Medicago</taxon>
    </lineage>
</organism>
<evidence type="ECO:0000313" key="6">
    <source>
        <dbReference type="EMBL" id="AES68676.1"/>
    </source>
</evidence>
<sequence length="261" mass="29964">MPLEPSNSKVFVEISLVLMYANYGYFCWSLTMIQQMVKQNNWRTLLFAYFRLHCFKVLNCFMALPISLGITPDQAAYSEENQVIYGVRLRTQSKVIAANLLLEKTYTKPLVCVLLSNIYASAVLDDEANMYNGKGRDFIAHCKCKGASKYVHLHCLDHWKWSTLKFCVFVTRDILSIFLAVQPITTLLGYLVSLRDDYQQNWLLILEGKGMVIALLTSGTLNLKHSIFHRKMINRGNVRDAKVLLKWKALPFKHGTCDCHP</sequence>
<dbReference type="Gene3D" id="3.30.40.10">
    <property type="entry name" value="Zinc/RING finger domain, C3HC4 (zinc finger)"/>
    <property type="match status" value="1"/>
</dbReference>
<feature type="transmembrane region" description="Helical" evidence="4">
    <location>
        <begin position="174"/>
        <end position="192"/>
    </location>
</feature>
<reference evidence="6 8" key="2">
    <citation type="journal article" date="2014" name="BMC Genomics">
        <title>An improved genome release (version Mt4.0) for the model legume Medicago truncatula.</title>
        <authorList>
            <person name="Tang H."/>
            <person name="Krishnakumar V."/>
            <person name="Bidwell S."/>
            <person name="Rosen B."/>
            <person name="Chan A."/>
            <person name="Zhou S."/>
            <person name="Gentzbittel L."/>
            <person name="Childs K.L."/>
            <person name="Yandell M."/>
            <person name="Gundlach H."/>
            <person name="Mayer K.F."/>
            <person name="Schwartz D.C."/>
            <person name="Town C.D."/>
        </authorList>
    </citation>
    <scope>GENOME REANNOTATION</scope>
    <source>
        <strain evidence="7 8">cv. Jemalong A17</strain>
    </source>
</reference>
<accession>G7IVU3</accession>
<evidence type="ECO:0000256" key="3">
    <source>
        <dbReference type="ARBA" id="ARBA00022833"/>
    </source>
</evidence>
<evidence type="ECO:0000256" key="1">
    <source>
        <dbReference type="ARBA" id="ARBA00022723"/>
    </source>
</evidence>
<evidence type="ECO:0000259" key="5">
    <source>
        <dbReference type="Pfam" id="PF12906"/>
    </source>
</evidence>
<keyword evidence="1" id="KW-0479">Metal-binding</keyword>
<proteinExistence type="predicted"/>
<dbReference type="EnsemblPlants" id="AES68676">
    <property type="protein sequence ID" value="AES68676"/>
    <property type="gene ID" value="MTR_3g013530"/>
</dbReference>
<dbReference type="PANTHER" id="PTHR46347">
    <property type="entry name" value="RING/FYVE/PHD ZINC FINGER SUPERFAMILY PROTEIN"/>
    <property type="match status" value="1"/>
</dbReference>
<dbReference type="SUPFAM" id="SSF57850">
    <property type="entry name" value="RING/U-box"/>
    <property type="match status" value="1"/>
</dbReference>
<keyword evidence="3" id="KW-0862">Zinc</keyword>
<feature type="domain" description="RING-CH-type" evidence="5">
    <location>
        <begin position="136"/>
        <end position="159"/>
    </location>
</feature>
<dbReference type="InterPro" id="IPR013083">
    <property type="entry name" value="Znf_RING/FYVE/PHD"/>
</dbReference>
<dbReference type="Proteomes" id="UP000002051">
    <property type="component" value="Chromosome 3"/>
</dbReference>
<keyword evidence="4" id="KW-1133">Transmembrane helix</keyword>
<dbReference type="eggNOG" id="KOG1609">
    <property type="taxonomic scope" value="Eukaryota"/>
</dbReference>
<reference evidence="7" key="3">
    <citation type="submission" date="2015-04" db="UniProtKB">
        <authorList>
            <consortium name="EnsemblPlants"/>
        </authorList>
    </citation>
    <scope>IDENTIFICATION</scope>
    <source>
        <strain evidence="7">cv. Jemalong A17</strain>
    </source>
</reference>
<protein>
    <submittedName>
        <fullName evidence="6">RING-variant domain protein</fullName>
    </submittedName>
</protein>
<keyword evidence="4" id="KW-0472">Membrane</keyword>
<feature type="transmembrane region" description="Helical" evidence="4">
    <location>
        <begin position="12"/>
        <end position="33"/>
    </location>
</feature>
<dbReference type="EMBL" id="CM001219">
    <property type="protein sequence ID" value="AES68676.1"/>
    <property type="molecule type" value="Genomic_DNA"/>
</dbReference>
<keyword evidence="8" id="KW-1185">Reference proteome</keyword>
<dbReference type="STRING" id="3880.G7IVU3"/>
<dbReference type="InterPro" id="IPR011016">
    <property type="entry name" value="Znf_RING-CH"/>
</dbReference>
<dbReference type="Pfam" id="PF12906">
    <property type="entry name" value="RINGv"/>
    <property type="match status" value="1"/>
</dbReference>
<keyword evidence="2" id="KW-0863">Zinc-finger</keyword>
<dbReference type="HOGENOM" id="CLU_1066970_0_0_1"/>
<dbReference type="PaxDb" id="3880-AES68676"/>
<reference evidence="6 8" key="1">
    <citation type="journal article" date="2011" name="Nature">
        <title>The Medicago genome provides insight into the evolution of rhizobial symbioses.</title>
        <authorList>
            <person name="Young N.D."/>
            <person name="Debelle F."/>
            <person name="Oldroyd G.E."/>
            <person name="Geurts R."/>
            <person name="Cannon S.B."/>
            <person name="Udvardi M.K."/>
            <person name="Benedito V.A."/>
            <person name="Mayer K.F."/>
            <person name="Gouzy J."/>
            <person name="Schoof H."/>
            <person name="Van de Peer Y."/>
            <person name="Proost S."/>
            <person name="Cook D.R."/>
            <person name="Meyers B.C."/>
            <person name="Spannagl M."/>
            <person name="Cheung F."/>
            <person name="De Mita S."/>
            <person name="Krishnakumar V."/>
            <person name="Gundlach H."/>
            <person name="Zhou S."/>
            <person name="Mudge J."/>
            <person name="Bharti A.K."/>
            <person name="Murray J.D."/>
            <person name="Naoumkina M.A."/>
            <person name="Rosen B."/>
            <person name="Silverstein K.A."/>
            <person name="Tang H."/>
            <person name="Rombauts S."/>
            <person name="Zhao P.X."/>
            <person name="Zhou P."/>
            <person name="Barbe V."/>
            <person name="Bardou P."/>
            <person name="Bechner M."/>
            <person name="Bellec A."/>
            <person name="Berger A."/>
            <person name="Berges H."/>
            <person name="Bidwell S."/>
            <person name="Bisseling T."/>
            <person name="Choisne N."/>
            <person name="Couloux A."/>
            <person name="Denny R."/>
            <person name="Deshpande S."/>
            <person name="Dai X."/>
            <person name="Doyle J.J."/>
            <person name="Dudez A.M."/>
            <person name="Farmer A.D."/>
            <person name="Fouteau S."/>
            <person name="Franken C."/>
            <person name="Gibelin C."/>
            <person name="Gish J."/>
            <person name="Goldstein S."/>
            <person name="Gonzalez A.J."/>
            <person name="Green P.J."/>
            <person name="Hallab A."/>
            <person name="Hartog M."/>
            <person name="Hua A."/>
            <person name="Humphray S.J."/>
            <person name="Jeong D.H."/>
            <person name="Jing Y."/>
            <person name="Jocker A."/>
            <person name="Kenton S.M."/>
            <person name="Kim D.J."/>
            <person name="Klee K."/>
            <person name="Lai H."/>
            <person name="Lang C."/>
            <person name="Lin S."/>
            <person name="Macmil S.L."/>
            <person name="Magdelenat G."/>
            <person name="Matthews L."/>
            <person name="McCorrison J."/>
            <person name="Monaghan E.L."/>
            <person name="Mun J.H."/>
            <person name="Najar F.Z."/>
            <person name="Nicholson C."/>
            <person name="Noirot C."/>
            <person name="O'Bleness M."/>
            <person name="Paule C.R."/>
            <person name="Poulain J."/>
            <person name="Prion F."/>
            <person name="Qin B."/>
            <person name="Qu C."/>
            <person name="Retzel E.F."/>
            <person name="Riddle C."/>
            <person name="Sallet E."/>
            <person name="Samain S."/>
            <person name="Samson N."/>
            <person name="Sanders I."/>
            <person name="Saurat O."/>
            <person name="Scarpelli C."/>
            <person name="Schiex T."/>
            <person name="Segurens B."/>
            <person name="Severin A.J."/>
            <person name="Sherrier D.J."/>
            <person name="Shi R."/>
            <person name="Sims S."/>
            <person name="Singer S.R."/>
            <person name="Sinharoy S."/>
            <person name="Sterck L."/>
            <person name="Viollet A."/>
            <person name="Wang B.B."/>
            <person name="Wang K."/>
            <person name="Wang M."/>
            <person name="Wang X."/>
            <person name="Warfsmann J."/>
            <person name="Weissenbach J."/>
            <person name="White D.D."/>
            <person name="White J.D."/>
            <person name="Wiley G.B."/>
            <person name="Wincker P."/>
            <person name="Xing Y."/>
            <person name="Yang L."/>
            <person name="Yao Z."/>
            <person name="Ying F."/>
            <person name="Zhai J."/>
            <person name="Zhou L."/>
            <person name="Zuber A."/>
            <person name="Denarie J."/>
            <person name="Dixon R.A."/>
            <person name="May G.D."/>
            <person name="Schwartz D.C."/>
            <person name="Rogers J."/>
            <person name="Quetier F."/>
            <person name="Town C.D."/>
            <person name="Roe B.A."/>
        </authorList>
    </citation>
    <scope>NUCLEOTIDE SEQUENCE [LARGE SCALE GENOMIC DNA]</scope>
    <source>
        <strain evidence="6">A17</strain>
        <strain evidence="7 8">cv. Jemalong A17</strain>
    </source>
</reference>
<dbReference type="GO" id="GO:0008270">
    <property type="term" value="F:zinc ion binding"/>
    <property type="evidence" value="ECO:0007669"/>
    <property type="project" value="UniProtKB-KW"/>
</dbReference>
<dbReference type="PANTHER" id="PTHR46347:SF1">
    <property type="entry name" value="RING_FYVE_PHD ZINC FINGER SUPERFAMILY PROTEIN"/>
    <property type="match status" value="1"/>
</dbReference>
<evidence type="ECO:0000256" key="2">
    <source>
        <dbReference type="ARBA" id="ARBA00022771"/>
    </source>
</evidence>
<gene>
    <name evidence="6" type="ordered locus">MTR_3g013530</name>
</gene>
<evidence type="ECO:0000256" key="4">
    <source>
        <dbReference type="SAM" id="Phobius"/>
    </source>
</evidence>
<dbReference type="AlphaFoldDB" id="G7IVU3"/>
<keyword evidence="4" id="KW-0812">Transmembrane</keyword>
<feature type="transmembrane region" description="Helical" evidence="4">
    <location>
        <begin position="204"/>
        <end position="223"/>
    </location>
</feature>
<name>G7IVU3_MEDTR</name>
<evidence type="ECO:0000313" key="7">
    <source>
        <dbReference type="EnsemblPlants" id="AES68676"/>
    </source>
</evidence>
<evidence type="ECO:0000313" key="8">
    <source>
        <dbReference type="Proteomes" id="UP000002051"/>
    </source>
</evidence>